<evidence type="ECO:0000256" key="1">
    <source>
        <dbReference type="SAM" id="MobiDB-lite"/>
    </source>
</evidence>
<accession>A0A0B7FZ07</accession>
<evidence type="ECO:0000313" key="3">
    <source>
        <dbReference type="Proteomes" id="UP000059188"/>
    </source>
</evidence>
<name>A0A0B7FZ07_THACB</name>
<dbReference type="AlphaFoldDB" id="A0A0B7FZ07"/>
<proteinExistence type="predicted"/>
<evidence type="ECO:0000313" key="2">
    <source>
        <dbReference type="EMBL" id="CEL62950.1"/>
    </source>
</evidence>
<reference evidence="2 3" key="1">
    <citation type="submission" date="2014-11" db="EMBL/GenBank/DDBJ databases">
        <authorList>
            <person name="Wibberg Daniel"/>
        </authorList>
    </citation>
    <scope>NUCLEOTIDE SEQUENCE [LARGE SCALE GENOMIC DNA]</scope>
    <source>
        <strain evidence="2">Rhizoctonia solani AG1-IB 7/3/14</strain>
    </source>
</reference>
<dbReference type="Proteomes" id="UP000059188">
    <property type="component" value="Unassembled WGS sequence"/>
</dbReference>
<protein>
    <submittedName>
        <fullName evidence="2">Uncharacterized protein</fullName>
    </submittedName>
</protein>
<feature type="compositionally biased region" description="Basic residues" evidence="1">
    <location>
        <begin position="74"/>
        <end position="87"/>
    </location>
</feature>
<feature type="region of interest" description="Disordered" evidence="1">
    <location>
        <begin position="64"/>
        <end position="87"/>
    </location>
</feature>
<keyword evidence="3" id="KW-1185">Reference proteome</keyword>
<organism evidence="2 3">
    <name type="scientific">Thanatephorus cucumeris (strain AG1-IB / isolate 7/3/14)</name>
    <name type="common">Lettuce bottom rot fungus</name>
    <name type="synonym">Rhizoctonia solani</name>
    <dbReference type="NCBI Taxonomy" id="1108050"/>
    <lineage>
        <taxon>Eukaryota</taxon>
        <taxon>Fungi</taxon>
        <taxon>Dikarya</taxon>
        <taxon>Basidiomycota</taxon>
        <taxon>Agaricomycotina</taxon>
        <taxon>Agaricomycetes</taxon>
        <taxon>Cantharellales</taxon>
        <taxon>Ceratobasidiaceae</taxon>
        <taxon>Rhizoctonia</taxon>
        <taxon>Rhizoctonia solani AG-1</taxon>
    </lineage>
</organism>
<sequence>MTYCRRTERQHLQTVVDAQRKTHAQVCNKSDACGARQMWSHDTPAQSHHAAESSIVARFKHAGVNLEQQPEQHTRKKRAKNVNRHRQPLNVRASLPARRQITGTWAIDTRVADCSVNWYSVHRWMQATPFLTDVTQYNTHPTTPLASCNKPSKTLLRCCVIPTSGWTPV</sequence>
<gene>
    <name evidence="2" type="ORF">RSOLAG1IB_10605</name>
</gene>
<dbReference type="EMBL" id="LN679174">
    <property type="protein sequence ID" value="CEL62950.1"/>
    <property type="molecule type" value="Genomic_DNA"/>
</dbReference>